<feature type="compositionally biased region" description="Acidic residues" evidence="6">
    <location>
        <begin position="179"/>
        <end position="206"/>
    </location>
</feature>
<dbReference type="GO" id="GO:0005930">
    <property type="term" value="C:axoneme"/>
    <property type="evidence" value="ECO:0007669"/>
    <property type="project" value="UniProtKB-SubCell"/>
</dbReference>
<keyword evidence="5" id="KW-0966">Cell projection</keyword>
<keyword evidence="3" id="KW-0969">Cilium</keyword>
<accession>A0ABD2QJ52</accession>
<comment type="subcellular location">
    <subcellularLocation>
        <location evidence="1">Cytoplasm</location>
        <location evidence="1">Cytoskeleton</location>
        <location evidence="1">Cilium axoneme</location>
    </subcellularLocation>
</comment>
<keyword evidence="2" id="KW-0963">Cytoplasm</keyword>
<dbReference type="PANTHER" id="PTHR13159:SF0">
    <property type="entry name" value="RADIAL SPOKE HEAD 6 HOMOLOG A"/>
    <property type="match status" value="1"/>
</dbReference>
<gene>
    <name evidence="7" type="primary">RSPH4A_1</name>
    <name evidence="7" type="ORF">Ciccas_001883</name>
</gene>
<keyword evidence="8" id="KW-1185">Reference proteome</keyword>
<keyword evidence="4" id="KW-0206">Cytoskeleton</keyword>
<comment type="caution">
    <text evidence="7">The sequence shown here is derived from an EMBL/GenBank/DDBJ whole genome shotgun (WGS) entry which is preliminary data.</text>
</comment>
<evidence type="ECO:0000256" key="5">
    <source>
        <dbReference type="ARBA" id="ARBA00023273"/>
    </source>
</evidence>
<protein>
    <submittedName>
        <fullName evidence="7">Radial spoke head protein 4 A</fullName>
    </submittedName>
</protein>
<dbReference type="EMBL" id="JBJKFK010000135">
    <property type="protein sequence ID" value="KAL3319453.1"/>
    <property type="molecule type" value="Genomic_DNA"/>
</dbReference>
<name>A0ABD2QJ52_9PLAT</name>
<dbReference type="PANTHER" id="PTHR13159">
    <property type="entry name" value="RADIAL SPOKEHEAD-RELATED"/>
    <property type="match status" value="1"/>
</dbReference>
<evidence type="ECO:0000256" key="4">
    <source>
        <dbReference type="ARBA" id="ARBA00023212"/>
    </source>
</evidence>
<feature type="region of interest" description="Disordered" evidence="6">
    <location>
        <begin position="501"/>
        <end position="525"/>
    </location>
</feature>
<dbReference type="Proteomes" id="UP001626550">
    <property type="component" value="Unassembled WGS sequence"/>
</dbReference>
<evidence type="ECO:0000256" key="1">
    <source>
        <dbReference type="ARBA" id="ARBA00004430"/>
    </source>
</evidence>
<evidence type="ECO:0000256" key="6">
    <source>
        <dbReference type="SAM" id="MobiDB-lite"/>
    </source>
</evidence>
<feature type="region of interest" description="Disordered" evidence="6">
    <location>
        <begin position="179"/>
        <end position="233"/>
    </location>
</feature>
<evidence type="ECO:0000313" key="8">
    <source>
        <dbReference type="Proteomes" id="UP001626550"/>
    </source>
</evidence>
<proteinExistence type="predicted"/>
<reference evidence="7 8" key="1">
    <citation type="submission" date="2024-11" db="EMBL/GenBank/DDBJ databases">
        <title>Adaptive evolution of stress response genes in parasites aligns with host niche diversity.</title>
        <authorList>
            <person name="Hahn C."/>
            <person name="Resl P."/>
        </authorList>
    </citation>
    <scope>NUCLEOTIDE SEQUENCE [LARGE SCALE GENOMIC DNA]</scope>
    <source>
        <strain evidence="7">EGGRZ-B1_66</strain>
        <tissue evidence="7">Body</tissue>
    </source>
</reference>
<organism evidence="7 8">
    <name type="scientific">Cichlidogyrus casuarinus</name>
    <dbReference type="NCBI Taxonomy" id="1844966"/>
    <lineage>
        <taxon>Eukaryota</taxon>
        <taxon>Metazoa</taxon>
        <taxon>Spiralia</taxon>
        <taxon>Lophotrochozoa</taxon>
        <taxon>Platyhelminthes</taxon>
        <taxon>Monogenea</taxon>
        <taxon>Monopisthocotylea</taxon>
        <taxon>Dactylogyridea</taxon>
        <taxon>Ancyrocephalidae</taxon>
        <taxon>Cichlidogyrus</taxon>
    </lineage>
</organism>
<evidence type="ECO:0000313" key="7">
    <source>
        <dbReference type="EMBL" id="KAL3319453.1"/>
    </source>
</evidence>
<dbReference type="InterPro" id="IPR006802">
    <property type="entry name" value="Radial_spoke"/>
</dbReference>
<dbReference type="AlphaFoldDB" id="A0ABD2QJ52"/>
<evidence type="ECO:0000256" key="2">
    <source>
        <dbReference type="ARBA" id="ARBA00022490"/>
    </source>
</evidence>
<dbReference type="Pfam" id="PF04712">
    <property type="entry name" value="Radial_spoke"/>
    <property type="match status" value="1"/>
</dbReference>
<sequence>MSLELMADPSVLEASERVFHLMSKMQQMKDSHGISLYAHLKDCLRHLLSREPHYPVETFEFISKGTYKNSISQPYEYENPASRSMALIRKNLFITEGEAEDEPVVEEGVESPMPNLLHVSHFLSRGGVGLSQIEFVHLGLALKNLVEKYPVQSVRFWGKIFGLEQNYYVVEATFAEGEELEEDAEEAADEEQDKDNEAHSDEEENEQDVKDKLPKSSWKPPQKIPKEENNQGTNSKVYFVTHNPGVQWVKLPPVTPEQIVISRQIRCLMVGKLDAPVVSSPPFPGVEANYLRAQIARISACTQVSPEGYFQMGDGEEEEEVLEDDGDVQKCSPNAEYEPLPVFELADPTLRNWVHHVPYILPQGRCSWYNPNRKGDDEYEEMDEEGEEGAFAQIAEPQRGPPILTHLSDDLALFGKPAWTVRMHSEMNLDYAVVTVSSTIWPGAHAVAFKKSFENVYVGWAVKAVGPGHNPTLPLASSWMQEHAEQMKETVDPTPAEEAALRAAKLGDQGEEAMPEEEAGEEEQD</sequence>
<feature type="compositionally biased region" description="Acidic residues" evidence="6">
    <location>
        <begin position="509"/>
        <end position="525"/>
    </location>
</feature>
<evidence type="ECO:0000256" key="3">
    <source>
        <dbReference type="ARBA" id="ARBA00023069"/>
    </source>
</evidence>